<dbReference type="Proteomes" id="UP000295554">
    <property type="component" value="Unassembled WGS sequence"/>
</dbReference>
<dbReference type="Pfam" id="PF02911">
    <property type="entry name" value="Formyl_trans_C"/>
    <property type="match status" value="1"/>
</dbReference>
<evidence type="ECO:0000256" key="7">
    <source>
        <dbReference type="ARBA" id="ARBA00048558"/>
    </source>
</evidence>
<dbReference type="CDD" id="cd08646">
    <property type="entry name" value="FMT_core_Met-tRNA-FMT_N"/>
    <property type="match status" value="1"/>
</dbReference>
<dbReference type="HAMAP" id="MF_00182">
    <property type="entry name" value="Formyl_trans"/>
    <property type="match status" value="1"/>
</dbReference>
<evidence type="ECO:0000256" key="2">
    <source>
        <dbReference type="ARBA" id="ARBA00010699"/>
    </source>
</evidence>
<evidence type="ECO:0000313" key="12">
    <source>
        <dbReference type="Proteomes" id="UP000295554"/>
    </source>
</evidence>
<organism evidence="11 12">
    <name type="scientific">Seongchinamella unica</name>
    <dbReference type="NCBI Taxonomy" id="2547392"/>
    <lineage>
        <taxon>Bacteria</taxon>
        <taxon>Pseudomonadati</taxon>
        <taxon>Pseudomonadota</taxon>
        <taxon>Gammaproteobacteria</taxon>
        <taxon>Cellvibrionales</taxon>
        <taxon>Halieaceae</taxon>
        <taxon>Seongchinamella</taxon>
    </lineage>
</organism>
<comment type="caution">
    <text evidence="11">The sequence shown here is derived from an EMBL/GenBank/DDBJ whole genome shotgun (WGS) entry which is preliminary data.</text>
</comment>
<dbReference type="InterPro" id="IPR044135">
    <property type="entry name" value="Met-tRNA-FMT_C"/>
</dbReference>
<dbReference type="InterPro" id="IPR002376">
    <property type="entry name" value="Formyl_transf_N"/>
</dbReference>
<dbReference type="InterPro" id="IPR005794">
    <property type="entry name" value="Fmt"/>
</dbReference>
<evidence type="ECO:0000259" key="9">
    <source>
        <dbReference type="Pfam" id="PF00551"/>
    </source>
</evidence>
<keyword evidence="5 8" id="KW-0808">Transferase</keyword>
<dbReference type="Pfam" id="PF00551">
    <property type="entry name" value="Formyl_trans_N"/>
    <property type="match status" value="1"/>
</dbReference>
<dbReference type="EC" id="2.1.2.9" evidence="3 8"/>
<evidence type="ECO:0000256" key="8">
    <source>
        <dbReference type="HAMAP-Rule" id="MF_00182"/>
    </source>
</evidence>
<feature type="domain" description="Formyl transferase C-terminal" evidence="10">
    <location>
        <begin position="206"/>
        <end position="304"/>
    </location>
</feature>
<evidence type="ECO:0000259" key="10">
    <source>
        <dbReference type="Pfam" id="PF02911"/>
    </source>
</evidence>
<proteinExistence type="inferred from homology"/>
<dbReference type="Gene3D" id="3.10.25.10">
    <property type="entry name" value="Formyl transferase, C-terminal domain"/>
    <property type="match status" value="1"/>
</dbReference>
<dbReference type="SUPFAM" id="SSF50486">
    <property type="entry name" value="FMT C-terminal domain-like"/>
    <property type="match status" value="1"/>
</dbReference>
<dbReference type="NCBIfam" id="TIGR00460">
    <property type="entry name" value="fmt"/>
    <property type="match status" value="1"/>
</dbReference>
<evidence type="ECO:0000256" key="3">
    <source>
        <dbReference type="ARBA" id="ARBA00012261"/>
    </source>
</evidence>
<dbReference type="EMBL" id="SMSE01000001">
    <property type="protein sequence ID" value="TDG15795.1"/>
    <property type="molecule type" value="Genomic_DNA"/>
</dbReference>
<comment type="catalytic activity">
    <reaction evidence="7 8">
        <text>L-methionyl-tRNA(fMet) + (6R)-10-formyltetrahydrofolate = N-formyl-L-methionyl-tRNA(fMet) + (6S)-5,6,7,8-tetrahydrofolate + H(+)</text>
        <dbReference type="Rhea" id="RHEA:24380"/>
        <dbReference type="Rhea" id="RHEA-COMP:9952"/>
        <dbReference type="Rhea" id="RHEA-COMP:9953"/>
        <dbReference type="ChEBI" id="CHEBI:15378"/>
        <dbReference type="ChEBI" id="CHEBI:57453"/>
        <dbReference type="ChEBI" id="CHEBI:78530"/>
        <dbReference type="ChEBI" id="CHEBI:78844"/>
        <dbReference type="ChEBI" id="CHEBI:195366"/>
        <dbReference type="EC" id="2.1.2.9"/>
    </reaction>
</comment>
<keyword evidence="12" id="KW-1185">Reference proteome</keyword>
<dbReference type="CDD" id="cd08704">
    <property type="entry name" value="Met_tRNA_FMT_C"/>
    <property type="match status" value="1"/>
</dbReference>
<dbReference type="PANTHER" id="PTHR11138:SF5">
    <property type="entry name" value="METHIONYL-TRNA FORMYLTRANSFERASE, MITOCHONDRIAL"/>
    <property type="match status" value="1"/>
</dbReference>
<dbReference type="AlphaFoldDB" id="A0A4V2ZXP5"/>
<name>A0A4V2ZXP5_9GAMM</name>
<comment type="similarity">
    <text evidence="2 8">Belongs to the Fmt family.</text>
</comment>
<dbReference type="Gene3D" id="3.40.50.170">
    <property type="entry name" value="Formyl transferase, N-terminal domain"/>
    <property type="match status" value="1"/>
</dbReference>
<dbReference type="InterPro" id="IPR036477">
    <property type="entry name" value="Formyl_transf_N_sf"/>
</dbReference>
<dbReference type="InterPro" id="IPR011034">
    <property type="entry name" value="Formyl_transferase-like_C_sf"/>
</dbReference>
<dbReference type="PANTHER" id="PTHR11138">
    <property type="entry name" value="METHIONYL-TRNA FORMYLTRANSFERASE"/>
    <property type="match status" value="1"/>
</dbReference>
<dbReference type="PROSITE" id="PS00373">
    <property type="entry name" value="GART"/>
    <property type="match status" value="1"/>
</dbReference>
<evidence type="ECO:0000256" key="5">
    <source>
        <dbReference type="ARBA" id="ARBA00022679"/>
    </source>
</evidence>
<feature type="domain" description="Formyl transferase N-terminal" evidence="9">
    <location>
        <begin position="7"/>
        <end position="183"/>
    </location>
</feature>
<evidence type="ECO:0000313" key="11">
    <source>
        <dbReference type="EMBL" id="TDG15795.1"/>
    </source>
</evidence>
<dbReference type="InterPro" id="IPR037022">
    <property type="entry name" value="Formyl_trans_C_sf"/>
</dbReference>
<evidence type="ECO:0000256" key="4">
    <source>
        <dbReference type="ARBA" id="ARBA00016014"/>
    </source>
</evidence>
<dbReference type="InterPro" id="IPR041711">
    <property type="entry name" value="Met-tRNA-FMT_N"/>
</dbReference>
<dbReference type="FunFam" id="3.40.50.170:FF:000003">
    <property type="entry name" value="Methionyl-tRNA formyltransferase"/>
    <property type="match status" value="1"/>
</dbReference>
<dbReference type="InterPro" id="IPR001555">
    <property type="entry name" value="GART_AS"/>
</dbReference>
<dbReference type="InterPro" id="IPR005793">
    <property type="entry name" value="Formyl_trans_C"/>
</dbReference>
<gene>
    <name evidence="8" type="primary">fmt</name>
    <name evidence="11" type="ORF">E2F43_06100</name>
</gene>
<dbReference type="OrthoDB" id="9802815at2"/>
<keyword evidence="6 8" id="KW-0648">Protein biosynthesis</keyword>
<feature type="binding site" evidence="8">
    <location>
        <begin position="112"/>
        <end position="115"/>
    </location>
    <ligand>
        <name>(6S)-5,6,7,8-tetrahydrofolate</name>
        <dbReference type="ChEBI" id="CHEBI:57453"/>
    </ligand>
</feature>
<protein>
    <recommendedName>
        <fullName evidence="4 8">Methionyl-tRNA formyltransferase</fullName>
        <ecNumber evidence="3 8">2.1.2.9</ecNumber>
    </recommendedName>
</protein>
<dbReference type="GO" id="GO:0004479">
    <property type="term" value="F:methionyl-tRNA formyltransferase activity"/>
    <property type="evidence" value="ECO:0007669"/>
    <property type="project" value="UniProtKB-UniRule"/>
</dbReference>
<comment type="function">
    <text evidence="1 8">Attaches a formyl group to the free amino group of methionyl-tRNA(fMet). The formyl group appears to play a dual role in the initiator identity of N-formylmethionyl-tRNA by promoting its recognition by IF2 and preventing the misappropriation of this tRNA by the elongation apparatus.</text>
</comment>
<reference evidence="11 12" key="1">
    <citation type="submission" date="2019-03" db="EMBL/GenBank/DDBJ databases">
        <title>Seongchinamella monodicae gen. nov., sp. nov., a novel member of the Gammaproteobacteria isolated from a tidal mudflat of beach.</title>
        <authorList>
            <person name="Yang H.G."/>
            <person name="Kang J.W."/>
            <person name="Lee S.D."/>
        </authorList>
    </citation>
    <scope>NUCLEOTIDE SEQUENCE [LARGE SCALE GENOMIC DNA]</scope>
    <source>
        <strain evidence="11 12">GH4-78</strain>
    </source>
</reference>
<dbReference type="GO" id="GO:0005829">
    <property type="term" value="C:cytosol"/>
    <property type="evidence" value="ECO:0007669"/>
    <property type="project" value="TreeGrafter"/>
</dbReference>
<evidence type="ECO:0000256" key="1">
    <source>
        <dbReference type="ARBA" id="ARBA00002606"/>
    </source>
</evidence>
<dbReference type="SUPFAM" id="SSF53328">
    <property type="entry name" value="Formyltransferase"/>
    <property type="match status" value="1"/>
</dbReference>
<dbReference type="RefSeq" id="WP_133210597.1">
    <property type="nucleotide sequence ID" value="NZ_SMSE01000001.1"/>
</dbReference>
<accession>A0A4V2ZXP5</accession>
<evidence type="ECO:0000256" key="6">
    <source>
        <dbReference type="ARBA" id="ARBA00022917"/>
    </source>
</evidence>
<sequence>MASLKLIFAGTPDFAAIHLKALIESEHQLIAVYTQPDRPAGRGKKLQASPVKQLAEAAGIPVYQPGSLRDAGEQARLTGLRADAMVVVAYGLILPAEVLAAPRLGCLNVHASLLPRWRGAAPIQRAIEAGDRETGTTIMQMDVGLDTGDMLATARCEIGADTTAASLHDELARLGAPLLVEVLSDLPGYQASATAQDDTKASYANKISKGEAELDWRRPASELDRSIRAFNPFPVCFTHLQGQRIRIWQASPAGNAPLPEPAGTLLSADRDGILVNCGSGQLRLERLQLPGGKALSAEQVMNGSADLFSSGSCFSLPEVNN</sequence>